<accession>A0AAN6RZN5</accession>
<feature type="non-terminal residue" evidence="1">
    <location>
        <position position="1"/>
    </location>
</feature>
<evidence type="ECO:0000313" key="1">
    <source>
        <dbReference type="EMBL" id="KAK3935044.1"/>
    </source>
</evidence>
<feature type="non-terminal residue" evidence="1">
    <location>
        <position position="109"/>
    </location>
</feature>
<proteinExistence type="predicted"/>
<comment type="caution">
    <text evidence="1">The sequence shown here is derived from an EMBL/GenBank/DDBJ whole genome shotgun (WGS) entry which is preliminary data.</text>
</comment>
<dbReference type="EMBL" id="MU853944">
    <property type="protein sequence ID" value="KAK3935044.1"/>
    <property type="molecule type" value="Genomic_DNA"/>
</dbReference>
<dbReference type="Proteomes" id="UP001303473">
    <property type="component" value="Unassembled WGS sequence"/>
</dbReference>
<sequence>TSRVRHKRADRGLLFSAKHFIAFSEIAFNHLLLLEPFEFIKASRLPNPIAPDLAEHLTNFLNLVKSVRGWRTFAAETIALSFILDHYPPGMYAFKSSDVFYALYRGTCA</sequence>
<organism evidence="1 2">
    <name type="scientific">Diplogelasinospora grovesii</name>
    <dbReference type="NCBI Taxonomy" id="303347"/>
    <lineage>
        <taxon>Eukaryota</taxon>
        <taxon>Fungi</taxon>
        <taxon>Dikarya</taxon>
        <taxon>Ascomycota</taxon>
        <taxon>Pezizomycotina</taxon>
        <taxon>Sordariomycetes</taxon>
        <taxon>Sordariomycetidae</taxon>
        <taxon>Sordariales</taxon>
        <taxon>Diplogelasinosporaceae</taxon>
        <taxon>Diplogelasinospora</taxon>
    </lineage>
</organism>
<dbReference type="AlphaFoldDB" id="A0AAN6RZN5"/>
<evidence type="ECO:0000313" key="2">
    <source>
        <dbReference type="Proteomes" id="UP001303473"/>
    </source>
</evidence>
<keyword evidence="2" id="KW-1185">Reference proteome</keyword>
<name>A0AAN6RZN5_9PEZI</name>
<gene>
    <name evidence="1" type="ORF">QBC46DRAFT_223936</name>
</gene>
<protein>
    <submittedName>
        <fullName evidence="1">Uncharacterized protein</fullName>
    </submittedName>
</protein>
<reference evidence="2" key="1">
    <citation type="journal article" date="2023" name="Mol. Phylogenet. Evol.">
        <title>Genome-scale phylogeny and comparative genomics of the fungal order Sordariales.</title>
        <authorList>
            <person name="Hensen N."/>
            <person name="Bonometti L."/>
            <person name="Westerberg I."/>
            <person name="Brannstrom I.O."/>
            <person name="Guillou S."/>
            <person name="Cros-Aarteil S."/>
            <person name="Calhoun S."/>
            <person name="Haridas S."/>
            <person name="Kuo A."/>
            <person name="Mondo S."/>
            <person name="Pangilinan J."/>
            <person name="Riley R."/>
            <person name="LaButti K."/>
            <person name="Andreopoulos B."/>
            <person name="Lipzen A."/>
            <person name="Chen C."/>
            <person name="Yan M."/>
            <person name="Daum C."/>
            <person name="Ng V."/>
            <person name="Clum A."/>
            <person name="Steindorff A."/>
            <person name="Ohm R.A."/>
            <person name="Martin F."/>
            <person name="Silar P."/>
            <person name="Natvig D.O."/>
            <person name="Lalanne C."/>
            <person name="Gautier V."/>
            <person name="Ament-Velasquez S.L."/>
            <person name="Kruys A."/>
            <person name="Hutchinson M.I."/>
            <person name="Powell A.J."/>
            <person name="Barry K."/>
            <person name="Miller A.N."/>
            <person name="Grigoriev I.V."/>
            <person name="Debuchy R."/>
            <person name="Gladieux P."/>
            <person name="Hiltunen Thoren M."/>
            <person name="Johannesson H."/>
        </authorList>
    </citation>
    <scope>NUCLEOTIDE SEQUENCE [LARGE SCALE GENOMIC DNA]</scope>
    <source>
        <strain evidence="2">CBS 340.73</strain>
    </source>
</reference>